<gene>
    <name evidence="3" type="ordered locus">CHU_0859</name>
</gene>
<dbReference type="Gene3D" id="2.160.10.10">
    <property type="entry name" value="Hexapeptide repeat proteins"/>
    <property type="match status" value="1"/>
</dbReference>
<dbReference type="PANTHER" id="PTHR23416:SF78">
    <property type="entry name" value="LIPOPOLYSACCHARIDE BIOSYNTHESIS O-ACETYL TRANSFERASE WBBJ-RELATED"/>
    <property type="match status" value="1"/>
</dbReference>
<dbReference type="Proteomes" id="UP000001822">
    <property type="component" value="Chromosome"/>
</dbReference>
<keyword evidence="4" id="KW-1185">Reference proteome</keyword>
<proteinExistence type="predicted"/>
<name>A0A6N4SPC3_CYTH3</name>
<keyword evidence="1" id="KW-0808">Transferase</keyword>
<sequence>MNLFYRCRFFLFNNKVKNRGRGNKVVTNSASAKACTILFNGNNNTVILGESASLRGCLIIMSGDDHVLEIGAHTSIYKSNIAFEDHHCLISIGDYTTIQENGGISAVEPYSKIIIGKRCMFSVDVDIRNTDSHSIIKLDTGERINPGKNIFIDDKVWLGAYVQVLKGVSIGNNSIVGIRSLVTKDIPSHALAVGVPAKVIKTNVDWREERI</sequence>
<dbReference type="GO" id="GO:0016740">
    <property type="term" value="F:transferase activity"/>
    <property type="evidence" value="ECO:0007669"/>
    <property type="project" value="UniProtKB-KW"/>
</dbReference>
<dbReference type="PROSITE" id="PS00101">
    <property type="entry name" value="HEXAPEP_TRANSFERASES"/>
    <property type="match status" value="1"/>
</dbReference>
<protein>
    <submittedName>
        <fullName evidence="3">Acetyltransferase with hexapeptide repeat</fullName>
    </submittedName>
</protein>
<dbReference type="SUPFAM" id="SSF51161">
    <property type="entry name" value="Trimeric LpxA-like enzymes"/>
    <property type="match status" value="1"/>
</dbReference>
<dbReference type="RefSeq" id="WP_011584258.1">
    <property type="nucleotide sequence ID" value="NZ_FPJX01000001.1"/>
</dbReference>
<dbReference type="EMBL" id="CP000383">
    <property type="protein sequence ID" value="ABG58142.1"/>
    <property type="molecule type" value="Genomic_DNA"/>
</dbReference>
<reference evidence="3 4" key="1">
    <citation type="journal article" date="2007" name="Appl. Environ. Microbiol.">
        <title>Genome sequence of the cellulolytic gliding bacterium Cytophaga hutchinsonii.</title>
        <authorList>
            <person name="Xie G."/>
            <person name="Bruce D.C."/>
            <person name="Challacombe J.F."/>
            <person name="Chertkov O."/>
            <person name="Detter J.C."/>
            <person name="Gilna P."/>
            <person name="Han C.S."/>
            <person name="Lucas S."/>
            <person name="Misra M."/>
            <person name="Myers G.L."/>
            <person name="Richardson P."/>
            <person name="Tapia R."/>
            <person name="Thayer N."/>
            <person name="Thompson L.S."/>
            <person name="Brettin T.S."/>
            <person name="Henrissat B."/>
            <person name="Wilson D.B."/>
            <person name="McBride M.J."/>
        </authorList>
    </citation>
    <scope>NUCLEOTIDE SEQUENCE [LARGE SCALE GENOMIC DNA]</scope>
    <source>
        <strain evidence="4">ATCC 33406 / DSM 1761 / CIP 103989 / NBRC 15051 / NCIMB 9469 / D465</strain>
    </source>
</reference>
<dbReference type="InterPro" id="IPR051159">
    <property type="entry name" value="Hexapeptide_acetyltransf"/>
</dbReference>
<evidence type="ECO:0000313" key="4">
    <source>
        <dbReference type="Proteomes" id="UP000001822"/>
    </source>
</evidence>
<keyword evidence="2" id="KW-0677">Repeat</keyword>
<organism evidence="3 4">
    <name type="scientific">Cytophaga hutchinsonii (strain ATCC 33406 / DSM 1761 / CIP 103989 / NBRC 15051 / NCIMB 9469 / D465)</name>
    <dbReference type="NCBI Taxonomy" id="269798"/>
    <lineage>
        <taxon>Bacteria</taxon>
        <taxon>Pseudomonadati</taxon>
        <taxon>Bacteroidota</taxon>
        <taxon>Cytophagia</taxon>
        <taxon>Cytophagales</taxon>
        <taxon>Cytophagaceae</taxon>
        <taxon>Cytophaga</taxon>
    </lineage>
</organism>
<dbReference type="CDD" id="cd04647">
    <property type="entry name" value="LbH_MAT_like"/>
    <property type="match status" value="1"/>
</dbReference>
<dbReference type="InterPro" id="IPR011004">
    <property type="entry name" value="Trimer_LpxA-like_sf"/>
</dbReference>
<evidence type="ECO:0000313" key="3">
    <source>
        <dbReference type="EMBL" id="ABG58142.1"/>
    </source>
</evidence>
<accession>A0A6N4SPC3</accession>
<dbReference type="AlphaFoldDB" id="A0A6N4SPC3"/>
<evidence type="ECO:0000256" key="2">
    <source>
        <dbReference type="ARBA" id="ARBA00022737"/>
    </source>
</evidence>
<dbReference type="KEGG" id="chu:CHU_0859"/>
<dbReference type="InterPro" id="IPR018357">
    <property type="entry name" value="Hexapep_transf_CS"/>
</dbReference>
<dbReference type="PANTHER" id="PTHR23416">
    <property type="entry name" value="SIALIC ACID SYNTHASE-RELATED"/>
    <property type="match status" value="1"/>
</dbReference>
<evidence type="ECO:0000256" key="1">
    <source>
        <dbReference type="ARBA" id="ARBA00022679"/>
    </source>
</evidence>